<dbReference type="SUPFAM" id="SSF81383">
    <property type="entry name" value="F-box domain"/>
    <property type="match status" value="1"/>
</dbReference>
<name>A0AAP0WUP1_LIQFO</name>
<dbReference type="InterPro" id="IPR001810">
    <property type="entry name" value="F-box_dom"/>
</dbReference>
<dbReference type="PANTHER" id="PTHR13382:SF16">
    <property type="entry name" value="F-BOX PROTEIN SKIP28"/>
    <property type="match status" value="1"/>
</dbReference>
<protein>
    <recommendedName>
        <fullName evidence="1">F-box domain-containing protein</fullName>
    </recommendedName>
</protein>
<dbReference type="InterPro" id="IPR032675">
    <property type="entry name" value="LRR_dom_sf"/>
</dbReference>
<dbReference type="InterPro" id="IPR050648">
    <property type="entry name" value="F-box_LRR-repeat"/>
</dbReference>
<keyword evidence="3" id="KW-1185">Reference proteome</keyword>
<dbReference type="PROSITE" id="PS50181">
    <property type="entry name" value="FBOX"/>
    <property type="match status" value="1"/>
</dbReference>
<dbReference type="Pfam" id="PF00646">
    <property type="entry name" value="F-box"/>
    <property type="match status" value="1"/>
</dbReference>
<organism evidence="2 3">
    <name type="scientific">Liquidambar formosana</name>
    <name type="common">Formosan gum</name>
    <dbReference type="NCBI Taxonomy" id="63359"/>
    <lineage>
        <taxon>Eukaryota</taxon>
        <taxon>Viridiplantae</taxon>
        <taxon>Streptophyta</taxon>
        <taxon>Embryophyta</taxon>
        <taxon>Tracheophyta</taxon>
        <taxon>Spermatophyta</taxon>
        <taxon>Magnoliopsida</taxon>
        <taxon>eudicotyledons</taxon>
        <taxon>Gunneridae</taxon>
        <taxon>Pentapetalae</taxon>
        <taxon>Saxifragales</taxon>
        <taxon>Altingiaceae</taxon>
        <taxon>Liquidambar</taxon>
    </lineage>
</organism>
<evidence type="ECO:0000313" key="3">
    <source>
        <dbReference type="Proteomes" id="UP001415857"/>
    </source>
</evidence>
<dbReference type="InterPro" id="IPR017900">
    <property type="entry name" value="4Fe4S_Fe_S_CS"/>
</dbReference>
<sequence length="343" mass="39147">MDMEILHAAKNKEDEIITHSMQIVSILPSLDPHRSSQEEYSVKEEEPGPPHEALFLVLAYLPLFELLAMSELCRSLKDAVNKDVLLWLDIIVERPLNLRISDEILVKIASRANGRLRNLALMNCVRITDDGLLKVVEKNPLINKLYVPACTGLTPEGIIRAVKTLTEQYHNLKSLKINGIYNIEKEHLEMLRYCFQKNPELQEKQKQQPSLFIDYGNCSAFEERSCSIDMDICPKCSEVRIVLDCPRETCEKKRERPLTECRGCSICIPRCEECGGCVELEELEETVCADILCLDCWLQLPKCNFCNQPYCKRHANQQCTAPDSIGWVCGVCHAKFVHKFGCD</sequence>
<dbReference type="GO" id="GO:0005737">
    <property type="term" value="C:cytoplasm"/>
    <property type="evidence" value="ECO:0007669"/>
    <property type="project" value="TreeGrafter"/>
</dbReference>
<dbReference type="PANTHER" id="PTHR13382">
    <property type="entry name" value="MITOCHONDRIAL ATP SYNTHASE COUPLING FACTOR B"/>
    <property type="match status" value="1"/>
</dbReference>
<reference evidence="2 3" key="1">
    <citation type="journal article" date="2024" name="Plant J.">
        <title>Genome sequences and population genomics reveal climatic adaptation and genomic divergence between two closely related sweetgum species.</title>
        <authorList>
            <person name="Xu W.Q."/>
            <person name="Ren C.Q."/>
            <person name="Zhang X.Y."/>
            <person name="Comes H.P."/>
            <person name="Liu X.H."/>
            <person name="Li Y.G."/>
            <person name="Kettle C.J."/>
            <person name="Jalonen R."/>
            <person name="Gaisberger H."/>
            <person name="Ma Y.Z."/>
            <person name="Qiu Y.X."/>
        </authorList>
    </citation>
    <scope>NUCLEOTIDE SEQUENCE [LARGE SCALE GENOMIC DNA]</scope>
    <source>
        <strain evidence="2">Hangzhou</strain>
    </source>
</reference>
<dbReference type="Proteomes" id="UP001415857">
    <property type="component" value="Unassembled WGS sequence"/>
</dbReference>
<dbReference type="SUPFAM" id="SSF52047">
    <property type="entry name" value="RNI-like"/>
    <property type="match status" value="1"/>
</dbReference>
<accession>A0AAP0WUP1</accession>
<dbReference type="EMBL" id="JBBPBK010000010">
    <property type="protein sequence ID" value="KAK9277268.1"/>
    <property type="molecule type" value="Genomic_DNA"/>
</dbReference>
<feature type="domain" description="F-box" evidence="1">
    <location>
        <begin position="50"/>
        <end position="90"/>
    </location>
</feature>
<gene>
    <name evidence="2" type="ORF">L1049_006807</name>
</gene>
<dbReference type="AlphaFoldDB" id="A0AAP0WUP1"/>
<proteinExistence type="predicted"/>
<dbReference type="InterPro" id="IPR036047">
    <property type="entry name" value="F-box-like_dom_sf"/>
</dbReference>
<dbReference type="Gene3D" id="3.80.10.10">
    <property type="entry name" value="Ribonuclease Inhibitor"/>
    <property type="match status" value="1"/>
</dbReference>
<dbReference type="PROSITE" id="PS00198">
    <property type="entry name" value="4FE4S_FER_1"/>
    <property type="match status" value="1"/>
</dbReference>
<comment type="caution">
    <text evidence="2">The sequence shown here is derived from an EMBL/GenBank/DDBJ whole genome shotgun (WGS) entry which is preliminary data.</text>
</comment>
<evidence type="ECO:0000259" key="1">
    <source>
        <dbReference type="PROSITE" id="PS50181"/>
    </source>
</evidence>
<evidence type="ECO:0000313" key="2">
    <source>
        <dbReference type="EMBL" id="KAK9277268.1"/>
    </source>
</evidence>